<accession>A0A8E2S0V8</accession>
<evidence type="ECO:0000313" key="3">
    <source>
        <dbReference type="EMBL" id="PRF26749.1"/>
    </source>
</evidence>
<reference evidence="3 4" key="1">
    <citation type="submission" date="2018-03" db="EMBL/GenBank/DDBJ databases">
        <authorList>
            <person name="Nguyen K."/>
            <person name="Fouts D."/>
            <person name="Sutton G."/>
        </authorList>
    </citation>
    <scope>NUCLEOTIDE SEQUENCE [LARGE SCALE GENOMIC DNA]</scope>
    <source>
        <strain evidence="3 4">AU17135</strain>
    </source>
</reference>
<evidence type="ECO:0000259" key="1">
    <source>
        <dbReference type="Pfam" id="PF09977"/>
    </source>
</evidence>
<name>A0A8E2S0V8_9BURK</name>
<dbReference type="EMBL" id="PVFZ01000013">
    <property type="protein sequence ID" value="PRF26749.1"/>
    <property type="molecule type" value="Genomic_DNA"/>
</dbReference>
<evidence type="ECO:0008006" key="5">
    <source>
        <dbReference type="Google" id="ProtNLM"/>
    </source>
</evidence>
<gene>
    <name evidence="3" type="ORF">C6P98_05535</name>
</gene>
<organism evidence="3 4">
    <name type="scientific">Burkholderia multivorans</name>
    <dbReference type="NCBI Taxonomy" id="87883"/>
    <lineage>
        <taxon>Bacteria</taxon>
        <taxon>Pseudomonadati</taxon>
        <taxon>Pseudomonadota</taxon>
        <taxon>Betaproteobacteria</taxon>
        <taxon>Burkholderiales</taxon>
        <taxon>Burkholderiaceae</taxon>
        <taxon>Burkholderia</taxon>
        <taxon>Burkholderia cepacia complex</taxon>
    </lineage>
</organism>
<proteinExistence type="predicted"/>
<dbReference type="InterPro" id="IPR028087">
    <property type="entry name" value="Tad_N"/>
</dbReference>
<dbReference type="Pfam" id="PF09977">
    <property type="entry name" value="Tad_C"/>
    <property type="match status" value="1"/>
</dbReference>
<evidence type="ECO:0000259" key="2">
    <source>
        <dbReference type="Pfam" id="PF13400"/>
    </source>
</evidence>
<sequence>MAVVAAIWIAVALIVLGSIDVGNLYFQRRDLQRVADMTALAAVQSVNDLCPQTDTTVTASGSNAVVTAAYRGAALNGFDAQASGNSMSIACGRWDVSDYGAAAGYFGTATNQLNAVRVVATKTVPLFFIGPPRTISAASTAKASNIDTFSIGTTLAMFGSNQDCAGNSVSADQRNTGLVNALLGALLNTSLSLNIGSYQALACTRVKVGDLVKAQVGAGTVDQLLATKLTLNQLVSVMATALKNTSVANLGIYSSASSAALDTLAHLTLPGGQIPIGDASNAPGLLSLGIANTQAAADASVSLLDLLFTAAEIANANAKSPAVNVNTGLNLLGLAQATLQVQVIRPPTIAIGEGGTDPSKPAGTWRTSAHTADVAVYLNIGVGTWDLLSLLGISAQVQLPVYLEVAPGTAVLTSTSCAATAADSRAYITATPGLLNACVGDAPLNKYGMMDVSGGYSCSKTATLVNVDVLGKLGIATLNATVPAISVPGVASTGGSLVFDGISGNSDDYQSTSSGVGHVLANALSGPVAALSSSAGLVVNATLLGIPIRVSTGLIGNLLALLTQSTLNPILGALDQLLVPLLQLLGVQVGVATVHNMSLACGVAQTVGN</sequence>
<feature type="domain" description="DUF2134" evidence="1">
    <location>
        <begin position="58"/>
        <end position="141"/>
    </location>
</feature>
<comment type="caution">
    <text evidence="3">The sequence shown here is derived from an EMBL/GenBank/DDBJ whole genome shotgun (WGS) entry which is preliminary data.</text>
</comment>
<evidence type="ECO:0000313" key="4">
    <source>
        <dbReference type="Proteomes" id="UP000237686"/>
    </source>
</evidence>
<dbReference type="Proteomes" id="UP000237686">
    <property type="component" value="Unassembled WGS sequence"/>
</dbReference>
<dbReference type="Pfam" id="PF13400">
    <property type="entry name" value="Tad"/>
    <property type="match status" value="1"/>
</dbReference>
<protein>
    <recommendedName>
        <fullName evidence="5">DUF2134 domain-containing protein</fullName>
    </recommendedName>
</protein>
<dbReference type="RefSeq" id="WP_065494014.1">
    <property type="nucleotide sequence ID" value="NZ_VJRH01000009.1"/>
</dbReference>
<feature type="domain" description="Putative Flp pilus-assembly TadG-like N-terminal" evidence="2">
    <location>
        <begin position="1"/>
        <end position="44"/>
    </location>
</feature>
<dbReference type="InterPro" id="IPR018705">
    <property type="entry name" value="DUF2134_membrane"/>
</dbReference>
<dbReference type="AlphaFoldDB" id="A0A8E2S0V8"/>